<comment type="caution">
    <text evidence="1">The sequence shown here is derived from an EMBL/GenBank/DDBJ whole genome shotgun (WGS) entry which is preliminary data.</text>
</comment>
<dbReference type="AlphaFoldDB" id="A0A4R7W1F4"/>
<dbReference type="OrthoDB" id="7183822at2"/>
<reference evidence="1 2" key="1">
    <citation type="submission" date="2019-03" db="EMBL/GenBank/DDBJ databases">
        <title>Genomic Encyclopedia of Archaeal and Bacterial Type Strains, Phase II (KMG-II): from individual species to whole genera.</title>
        <authorList>
            <person name="Goeker M."/>
        </authorList>
    </citation>
    <scope>NUCLEOTIDE SEQUENCE [LARGE SCALE GENOMIC DNA]</scope>
    <source>
        <strain evidence="1 2">DSM 45499</strain>
    </source>
</reference>
<evidence type="ECO:0000313" key="2">
    <source>
        <dbReference type="Proteomes" id="UP000294927"/>
    </source>
</evidence>
<dbReference type="InterPro" id="IPR029069">
    <property type="entry name" value="HotDog_dom_sf"/>
</dbReference>
<dbReference type="Proteomes" id="UP000294927">
    <property type="component" value="Unassembled WGS sequence"/>
</dbReference>
<sequence length="116" mass="12785">MENLPELRLRPDLLDTVRYAAAMWEFQLLHFDHERARVEGLERSIVQGPLLGTYLARVLAPAGEVEHLEWRNHAVVPVGTDLVCGGTVDPETGAADVWIRNGDGTTVVTGSARVRS</sequence>
<dbReference type="Gene3D" id="3.10.129.10">
    <property type="entry name" value="Hotdog Thioesterase"/>
    <property type="match status" value="1"/>
</dbReference>
<gene>
    <name evidence="1" type="ORF">CLV71_102443</name>
</gene>
<dbReference type="SUPFAM" id="SSF54637">
    <property type="entry name" value="Thioesterase/thiol ester dehydrase-isomerase"/>
    <property type="match status" value="1"/>
</dbReference>
<dbReference type="EMBL" id="SOCP01000002">
    <property type="protein sequence ID" value="TDV56376.1"/>
    <property type="molecule type" value="Genomic_DNA"/>
</dbReference>
<dbReference type="RefSeq" id="WP_133901625.1">
    <property type="nucleotide sequence ID" value="NZ_SOCP01000002.1"/>
</dbReference>
<organism evidence="1 2">
    <name type="scientific">Actinophytocola oryzae</name>
    <dbReference type="NCBI Taxonomy" id="502181"/>
    <lineage>
        <taxon>Bacteria</taxon>
        <taxon>Bacillati</taxon>
        <taxon>Actinomycetota</taxon>
        <taxon>Actinomycetes</taxon>
        <taxon>Pseudonocardiales</taxon>
        <taxon>Pseudonocardiaceae</taxon>
    </lineage>
</organism>
<evidence type="ECO:0000313" key="1">
    <source>
        <dbReference type="EMBL" id="TDV56376.1"/>
    </source>
</evidence>
<proteinExistence type="predicted"/>
<protein>
    <recommendedName>
        <fullName evidence="3">MaoC dehydratase-like protein</fullName>
    </recommendedName>
</protein>
<keyword evidence="2" id="KW-1185">Reference proteome</keyword>
<name>A0A4R7W1F4_9PSEU</name>
<accession>A0A4R7W1F4</accession>
<evidence type="ECO:0008006" key="3">
    <source>
        <dbReference type="Google" id="ProtNLM"/>
    </source>
</evidence>